<dbReference type="OrthoDB" id="5342753at2"/>
<dbReference type="Gene3D" id="3.30.565.10">
    <property type="entry name" value="Histidine kinase-like ATPase, C-terminal domain"/>
    <property type="match status" value="1"/>
</dbReference>
<evidence type="ECO:0000256" key="4">
    <source>
        <dbReference type="PROSITE-ProRule" id="PRU00169"/>
    </source>
</evidence>
<dbReference type="InterPro" id="IPR036890">
    <property type="entry name" value="HATPase_C_sf"/>
</dbReference>
<dbReference type="PANTHER" id="PTHR43065">
    <property type="entry name" value="SENSOR HISTIDINE KINASE"/>
    <property type="match status" value="1"/>
</dbReference>
<dbReference type="PANTHER" id="PTHR43065:SF47">
    <property type="match status" value="1"/>
</dbReference>
<dbReference type="KEGG" id="dat:HRM2_31990"/>
<dbReference type="Pfam" id="PF02518">
    <property type="entry name" value="HATPase_c"/>
    <property type="match status" value="1"/>
</dbReference>
<dbReference type="InterPro" id="IPR049510">
    <property type="entry name" value="RssB-like_REC"/>
</dbReference>
<evidence type="ECO:0000313" key="9">
    <source>
        <dbReference type="Proteomes" id="UP000000442"/>
    </source>
</evidence>
<dbReference type="Pfam" id="PF00072">
    <property type="entry name" value="Response_reg"/>
    <property type="match status" value="1"/>
</dbReference>
<dbReference type="InterPro" id="IPR003661">
    <property type="entry name" value="HisK_dim/P_dom"/>
</dbReference>
<evidence type="ECO:0000259" key="7">
    <source>
        <dbReference type="PROSITE" id="PS50110"/>
    </source>
</evidence>
<dbReference type="SUPFAM" id="SSF55874">
    <property type="entry name" value="ATPase domain of HSP90 chaperone/DNA topoisomerase II/histidine kinase"/>
    <property type="match status" value="1"/>
</dbReference>
<keyword evidence="3 4" id="KW-0597">Phosphoprotein</keyword>
<dbReference type="EMBL" id="CP001087">
    <property type="protein sequence ID" value="ACN16280.1"/>
    <property type="molecule type" value="Genomic_DNA"/>
</dbReference>
<dbReference type="STRING" id="177437.HRM2_31990"/>
<dbReference type="SUPFAM" id="SSF47384">
    <property type="entry name" value="Homodimeric domain of signal transducing histidine kinase"/>
    <property type="match status" value="1"/>
</dbReference>
<dbReference type="Gene3D" id="1.10.287.130">
    <property type="match status" value="1"/>
</dbReference>
<comment type="catalytic activity">
    <reaction evidence="1">
        <text>ATP + protein L-histidine = ADP + protein N-phospho-L-histidine.</text>
        <dbReference type="EC" id="2.7.13.3"/>
    </reaction>
</comment>
<dbReference type="SMART" id="SM00387">
    <property type="entry name" value="HATPase_c"/>
    <property type="match status" value="1"/>
</dbReference>
<dbReference type="GO" id="GO:0000155">
    <property type="term" value="F:phosphorelay sensor kinase activity"/>
    <property type="evidence" value="ECO:0007669"/>
    <property type="project" value="InterPro"/>
</dbReference>
<feature type="domain" description="Response regulatory" evidence="7">
    <location>
        <begin position="8"/>
        <end position="122"/>
    </location>
</feature>
<dbReference type="SMART" id="SM00448">
    <property type="entry name" value="REC"/>
    <property type="match status" value="1"/>
</dbReference>
<sequence>MGENTGIKILTIDDEPYIRESIKSFLEDFGFDVIAAEDGRNGLKLFESQRPDLVLCDLRMPEMDGLEVLEAVTKTSPETPIIVVSGAGNILDTVEALRLGAWDYIIKPIQDMNVLFHAVGKGLERARLIREKNQYQQDLEKANARLKTSLDTLERTRDQLVQSEKMAALGGLVAGVAHEINTPVGIGVTAASFLQSKTETLQRLYGKGDLKRSDLENYLATVDEVAHSILINMERAAELISSFKQVAVDQSSQEQRCFNLEAYIREVLLSLGPKIKKTGHEVEVKSSGDMEVSSYPGAYSQIVSNLVINSLLHGFKDGKKGRMTIDIRRHRENDQDQILFVYQDTGQGMSLEQIAKVFDPFYTTMRGRGGTGLGMSIVFNLVTQTLGGTIHCKSSPGRGVEFIMEIPVPSRENNPGGE</sequence>
<dbReference type="InterPro" id="IPR004358">
    <property type="entry name" value="Sig_transdc_His_kin-like_C"/>
</dbReference>
<dbReference type="InterPro" id="IPR036097">
    <property type="entry name" value="HisK_dim/P_sf"/>
</dbReference>
<dbReference type="Gene3D" id="3.40.50.2300">
    <property type="match status" value="1"/>
</dbReference>
<keyword evidence="8" id="KW-0808">Transferase</keyword>
<feature type="domain" description="Histidine kinase" evidence="6">
    <location>
        <begin position="175"/>
        <end position="410"/>
    </location>
</feature>
<feature type="modified residue" description="4-aspartylphosphate" evidence="4">
    <location>
        <position position="57"/>
    </location>
</feature>
<organism evidence="8 9">
    <name type="scientific">Desulforapulum autotrophicum (strain ATCC 43914 / DSM 3382 / VKM B-1955 / HRM2)</name>
    <name type="common">Desulfobacterium autotrophicum</name>
    <dbReference type="NCBI Taxonomy" id="177437"/>
    <lineage>
        <taxon>Bacteria</taxon>
        <taxon>Pseudomonadati</taxon>
        <taxon>Thermodesulfobacteriota</taxon>
        <taxon>Desulfobacteria</taxon>
        <taxon>Desulfobacterales</taxon>
        <taxon>Desulfobacteraceae</taxon>
        <taxon>Desulforapulum</taxon>
    </lineage>
</organism>
<evidence type="ECO:0000256" key="2">
    <source>
        <dbReference type="ARBA" id="ARBA00012438"/>
    </source>
</evidence>
<protein>
    <recommendedName>
        <fullName evidence="2">histidine kinase</fullName>
        <ecNumber evidence="2">2.7.13.3</ecNumber>
    </recommendedName>
</protein>
<dbReference type="PRINTS" id="PR00344">
    <property type="entry name" value="BCTRLSENSOR"/>
</dbReference>
<dbReference type="InterPro" id="IPR005467">
    <property type="entry name" value="His_kinase_dom"/>
</dbReference>
<dbReference type="CDD" id="cd00082">
    <property type="entry name" value="HisKA"/>
    <property type="match status" value="1"/>
</dbReference>
<dbReference type="PROSITE" id="PS50110">
    <property type="entry name" value="RESPONSE_REGULATORY"/>
    <property type="match status" value="1"/>
</dbReference>
<reference evidence="8 9" key="1">
    <citation type="journal article" date="2009" name="Environ. Microbiol.">
        <title>Genome sequence of Desulfobacterium autotrophicum HRM2, a marine sulfate reducer oxidizing organic carbon completely to carbon dioxide.</title>
        <authorList>
            <person name="Strittmatter A.W."/>
            <person name="Liesegang H."/>
            <person name="Rabus R."/>
            <person name="Decker I."/>
            <person name="Amann J."/>
            <person name="Andres S."/>
            <person name="Henne A."/>
            <person name="Fricke W.F."/>
            <person name="Martinez-Arias R."/>
            <person name="Bartels D."/>
            <person name="Goesmann A."/>
            <person name="Krause L."/>
            <person name="Puehler A."/>
            <person name="Klenk H.P."/>
            <person name="Richter M."/>
            <person name="Schuler M."/>
            <person name="Gloeckner F.O."/>
            <person name="Meyerdierks A."/>
            <person name="Gottschalk G."/>
            <person name="Amann R."/>
        </authorList>
    </citation>
    <scope>NUCLEOTIDE SEQUENCE [LARGE SCALE GENOMIC DNA]</scope>
    <source>
        <strain evidence="9">ATCC 43914 / DSM 3382 / HRM2</strain>
    </source>
</reference>
<evidence type="ECO:0000259" key="6">
    <source>
        <dbReference type="PROSITE" id="PS50109"/>
    </source>
</evidence>
<dbReference type="Gene3D" id="1.20.5.390">
    <property type="entry name" value="L1 transposable element, trimerization domain"/>
    <property type="match status" value="1"/>
</dbReference>
<dbReference type="InterPro" id="IPR001789">
    <property type="entry name" value="Sig_transdc_resp-reg_receiver"/>
</dbReference>
<gene>
    <name evidence="8" type="ordered locus">HRM2_31990</name>
</gene>
<accession>C0QLH6</accession>
<dbReference type="InterPro" id="IPR011006">
    <property type="entry name" value="CheY-like_superfamily"/>
</dbReference>
<evidence type="ECO:0000256" key="5">
    <source>
        <dbReference type="SAM" id="Coils"/>
    </source>
</evidence>
<keyword evidence="9" id="KW-1185">Reference proteome</keyword>
<dbReference type="RefSeq" id="WP_015905042.1">
    <property type="nucleotide sequence ID" value="NC_012108.1"/>
</dbReference>
<proteinExistence type="predicted"/>
<feature type="coiled-coil region" evidence="5">
    <location>
        <begin position="125"/>
        <end position="163"/>
    </location>
</feature>
<dbReference type="HOGENOM" id="CLU_000445_114_72_7"/>
<dbReference type="EC" id="2.7.13.3" evidence="2"/>
<dbReference type="PROSITE" id="PS50109">
    <property type="entry name" value="HIS_KIN"/>
    <property type="match status" value="1"/>
</dbReference>
<dbReference type="SUPFAM" id="SSF52172">
    <property type="entry name" value="CheY-like"/>
    <property type="match status" value="1"/>
</dbReference>
<dbReference type="Proteomes" id="UP000000442">
    <property type="component" value="Chromosome"/>
</dbReference>
<name>C0QLH6_DESAH</name>
<dbReference type="AlphaFoldDB" id="C0QLH6"/>
<evidence type="ECO:0000313" key="8">
    <source>
        <dbReference type="EMBL" id="ACN16280.1"/>
    </source>
</evidence>
<dbReference type="InterPro" id="IPR003594">
    <property type="entry name" value="HATPase_dom"/>
</dbReference>
<evidence type="ECO:0000256" key="1">
    <source>
        <dbReference type="ARBA" id="ARBA00000085"/>
    </source>
</evidence>
<dbReference type="eggNOG" id="COG4191">
    <property type="taxonomic scope" value="Bacteria"/>
</dbReference>
<keyword evidence="8" id="KW-0418">Kinase</keyword>
<dbReference type="CDD" id="cd17555">
    <property type="entry name" value="REC_RssB-like"/>
    <property type="match status" value="1"/>
</dbReference>
<keyword evidence="5" id="KW-0175">Coiled coil</keyword>
<evidence type="ECO:0000256" key="3">
    <source>
        <dbReference type="ARBA" id="ARBA00022553"/>
    </source>
</evidence>